<gene>
    <name evidence="3" type="ORF">Q604_UNBC07275G0002</name>
</gene>
<dbReference type="PANTHER" id="PTHR45947:SF3">
    <property type="entry name" value="SULFOQUINOVOSYL TRANSFERASE SQD2"/>
    <property type="match status" value="1"/>
</dbReference>
<evidence type="ECO:0000259" key="2">
    <source>
        <dbReference type="Pfam" id="PF13439"/>
    </source>
</evidence>
<name>W1Y8I2_9ZZZZ</name>
<dbReference type="CDD" id="cd03812">
    <property type="entry name" value="GT4_CapH-like"/>
    <property type="match status" value="1"/>
</dbReference>
<feature type="domain" description="Glycosyl transferase family 1" evidence="1">
    <location>
        <begin position="182"/>
        <end position="325"/>
    </location>
</feature>
<dbReference type="Pfam" id="PF00534">
    <property type="entry name" value="Glycos_transf_1"/>
    <property type="match status" value="1"/>
</dbReference>
<dbReference type="InterPro" id="IPR050194">
    <property type="entry name" value="Glycosyltransferase_grp1"/>
</dbReference>
<dbReference type="GO" id="GO:0016758">
    <property type="term" value="F:hexosyltransferase activity"/>
    <property type="evidence" value="ECO:0007669"/>
    <property type="project" value="TreeGrafter"/>
</dbReference>
<dbReference type="AlphaFoldDB" id="W1Y8I2"/>
<dbReference type="InterPro" id="IPR001296">
    <property type="entry name" value="Glyco_trans_1"/>
</dbReference>
<dbReference type="PANTHER" id="PTHR45947">
    <property type="entry name" value="SULFOQUINOVOSYL TRANSFERASE SQD2"/>
    <property type="match status" value="1"/>
</dbReference>
<feature type="domain" description="Glycosyltransferase subfamily 4-like N-terminal" evidence="2">
    <location>
        <begin position="15"/>
        <end position="170"/>
    </location>
</feature>
<dbReference type="Gene3D" id="3.40.50.2000">
    <property type="entry name" value="Glycogen Phosphorylase B"/>
    <property type="match status" value="2"/>
</dbReference>
<comment type="caution">
    <text evidence="3">The sequence shown here is derived from an EMBL/GenBank/DDBJ whole genome shotgun (WGS) entry which is preliminary data.</text>
</comment>
<dbReference type="SUPFAM" id="SSF53756">
    <property type="entry name" value="UDP-Glycosyltransferase/glycogen phosphorylase"/>
    <property type="match status" value="1"/>
</dbReference>
<dbReference type="EMBL" id="AZMM01007275">
    <property type="protein sequence ID" value="ETJ38681.1"/>
    <property type="molecule type" value="Genomic_DNA"/>
</dbReference>
<reference evidence="3" key="1">
    <citation type="submission" date="2013-12" db="EMBL/GenBank/DDBJ databases">
        <title>A Varibaculum cambriense genome reconstructed from a premature infant gut community with otherwise low bacterial novelty that shifts toward anaerobic metabolism during the third week of life.</title>
        <authorList>
            <person name="Brown C.T."/>
            <person name="Sharon I."/>
            <person name="Thomas B.C."/>
            <person name="Castelle C.J."/>
            <person name="Morowitz M.J."/>
            <person name="Banfield J.F."/>
        </authorList>
    </citation>
    <scope>NUCLEOTIDE SEQUENCE</scope>
</reference>
<dbReference type="InterPro" id="IPR028098">
    <property type="entry name" value="Glyco_trans_4-like_N"/>
</dbReference>
<proteinExistence type="predicted"/>
<evidence type="ECO:0000259" key="1">
    <source>
        <dbReference type="Pfam" id="PF00534"/>
    </source>
</evidence>
<evidence type="ECO:0000313" key="3">
    <source>
        <dbReference type="EMBL" id="ETJ38681.1"/>
    </source>
</evidence>
<dbReference type="Pfam" id="PF13439">
    <property type="entry name" value="Glyco_transf_4"/>
    <property type="match status" value="1"/>
</dbReference>
<accession>W1Y8I2</accession>
<protein>
    <submittedName>
        <fullName evidence="3">Uncharacterized protein</fullName>
    </submittedName>
</protein>
<sequence>MIRILHVVNDMHRAGLETMLMNYYRNIDRTKIQFDFLTHRPEKSDYDDEIIAMGGKMYYAPRLYPQNYPAYFKYMENFFAEHPEYQIVHSHIDAMSYLPLRAAKKAGVPVRIAHSHNTSIDKDFKYILKQFFRSRINSVANHYCACGKEAGKFLFKGEDATVIPNAIEVDKFLFDREMRKYKREELGLKDEFVLGHVGRLSYQKNHKFLIEIFSEVHKKNKNTVLLLVGVGEKEQEIKEQVRILGLDNSVRFLGNRSDVNELYQAMDVFVMPSFFEGIPVTGVEAQFAELPCIFSTKVPEEVSFTDKCQFLTLEESAEKWSDIILKTNTNIRMEGISAIENSWYNIKNAADILFEYYANAQQILKEKVK</sequence>
<organism evidence="3">
    <name type="scientific">human gut metagenome</name>
    <dbReference type="NCBI Taxonomy" id="408170"/>
    <lineage>
        <taxon>unclassified sequences</taxon>
        <taxon>metagenomes</taxon>
        <taxon>organismal metagenomes</taxon>
    </lineage>
</organism>